<dbReference type="PANTHER" id="PTHR45138:SF9">
    <property type="entry name" value="DIGUANYLATE CYCLASE DGCM-RELATED"/>
    <property type="match status" value="1"/>
</dbReference>
<dbReference type="SUPFAM" id="SSF55073">
    <property type="entry name" value="Nucleotide cyclase"/>
    <property type="match status" value="1"/>
</dbReference>
<dbReference type="CDD" id="cd01949">
    <property type="entry name" value="GGDEF"/>
    <property type="match status" value="1"/>
</dbReference>
<dbReference type="GO" id="GO:0043709">
    <property type="term" value="P:cell adhesion involved in single-species biofilm formation"/>
    <property type="evidence" value="ECO:0007669"/>
    <property type="project" value="TreeGrafter"/>
</dbReference>
<dbReference type="SMART" id="SM00267">
    <property type="entry name" value="GGDEF"/>
    <property type="match status" value="1"/>
</dbReference>
<proteinExistence type="predicted"/>
<dbReference type="EMBL" id="LBWP01000025">
    <property type="protein sequence ID" value="KKR09944.1"/>
    <property type="molecule type" value="Genomic_DNA"/>
</dbReference>
<evidence type="ECO:0000313" key="2">
    <source>
        <dbReference type="EMBL" id="KKR09944.1"/>
    </source>
</evidence>
<dbReference type="NCBIfam" id="TIGR00254">
    <property type="entry name" value="GGDEF"/>
    <property type="match status" value="1"/>
</dbReference>
<accession>A0A0G0N121</accession>
<evidence type="ECO:0000313" key="3">
    <source>
        <dbReference type="Proteomes" id="UP000034246"/>
    </source>
</evidence>
<dbReference type="InterPro" id="IPR000160">
    <property type="entry name" value="GGDEF_dom"/>
</dbReference>
<organism evidence="2 3">
    <name type="scientific">Candidatus Woesebacteria bacterium GW2011_GWA1_39_21</name>
    <dbReference type="NCBI Taxonomy" id="1618550"/>
    <lineage>
        <taxon>Bacteria</taxon>
        <taxon>Candidatus Woeseibacteriota</taxon>
    </lineage>
</organism>
<dbReference type="InterPro" id="IPR043128">
    <property type="entry name" value="Rev_trsase/Diguanyl_cyclase"/>
</dbReference>
<name>A0A0G0N121_9BACT</name>
<gene>
    <name evidence="2" type="ORF">UT39_C0025G0007</name>
</gene>
<evidence type="ECO:0000259" key="1">
    <source>
        <dbReference type="PROSITE" id="PS50887"/>
    </source>
</evidence>
<feature type="domain" description="GGDEF" evidence="1">
    <location>
        <begin position="161"/>
        <end position="303"/>
    </location>
</feature>
<dbReference type="InterPro" id="IPR029787">
    <property type="entry name" value="Nucleotide_cyclase"/>
</dbReference>
<dbReference type="STRING" id="1618550.UT39_C0025G0007"/>
<dbReference type="GO" id="GO:0005886">
    <property type="term" value="C:plasma membrane"/>
    <property type="evidence" value="ECO:0007669"/>
    <property type="project" value="TreeGrafter"/>
</dbReference>
<dbReference type="PROSITE" id="PS50887">
    <property type="entry name" value="GGDEF"/>
    <property type="match status" value="1"/>
</dbReference>
<dbReference type="Proteomes" id="UP000034246">
    <property type="component" value="Unassembled WGS sequence"/>
</dbReference>
<protein>
    <submittedName>
        <fullName evidence="2">Diguanylate cyclase</fullName>
    </submittedName>
</protein>
<dbReference type="Gene3D" id="3.30.70.270">
    <property type="match status" value="1"/>
</dbReference>
<dbReference type="AlphaFoldDB" id="A0A0G0N121"/>
<reference evidence="2 3" key="1">
    <citation type="journal article" date="2015" name="Nature">
        <title>rRNA introns, odd ribosomes, and small enigmatic genomes across a large radiation of phyla.</title>
        <authorList>
            <person name="Brown C.T."/>
            <person name="Hug L.A."/>
            <person name="Thomas B.C."/>
            <person name="Sharon I."/>
            <person name="Castelle C.J."/>
            <person name="Singh A."/>
            <person name="Wilkins M.J."/>
            <person name="Williams K.H."/>
            <person name="Banfield J.F."/>
        </authorList>
    </citation>
    <scope>NUCLEOTIDE SEQUENCE [LARGE SCALE GENOMIC DNA]</scope>
</reference>
<dbReference type="Pfam" id="PF00990">
    <property type="entry name" value="GGDEF"/>
    <property type="match status" value="1"/>
</dbReference>
<dbReference type="GO" id="GO:1902201">
    <property type="term" value="P:negative regulation of bacterial-type flagellum-dependent cell motility"/>
    <property type="evidence" value="ECO:0007669"/>
    <property type="project" value="TreeGrafter"/>
</dbReference>
<dbReference type="PANTHER" id="PTHR45138">
    <property type="entry name" value="REGULATORY COMPONENTS OF SENSORY TRANSDUCTION SYSTEM"/>
    <property type="match status" value="1"/>
</dbReference>
<dbReference type="InterPro" id="IPR050469">
    <property type="entry name" value="Diguanylate_Cyclase"/>
</dbReference>
<comment type="caution">
    <text evidence="2">The sequence shown here is derived from an EMBL/GenBank/DDBJ whole genome shotgun (WGS) entry which is preliminary data.</text>
</comment>
<dbReference type="GO" id="GO:0052621">
    <property type="term" value="F:diguanylate cyclase activity"/>
    <property type="evidence" value="ECO:0007669"/>
    <property type="project" value="TreeGrafter"/>
</dbReference>
<sequence>MEDSSEQRATPIEKKTLIQRENEVTPLFELNAPKFSREFVKAFFELQKMQYEDPALQAMIQEKTDRTMKPFEGVGENDEDKLIEKLHEKIDQQLKDPNVSDEERRLLIDDKNRIDLVGATVREWRDPLTGLYNRTGLVEILGLIVKRPDAVYKDVESITKPEFAVMIVDIDKLKEINDNHGHAEGDRVIGQAAEILKTSVRPADIVARVGGDEFVILVFKQDAKGEDTHLISKNILGGVTKKVGEGSMIGLTYGADTEKTFDDIKKVVESENPQQELTKIFSEADKALYIAKTGKKQAERKAIESSDYSI</sequence>